<feature type="domain" description="Ig-like" evidence="3">
    <location>
        <begin position="177"/>
        <end position="260"/>
    </location>
</feature>
<reference evidence="4" key="2">
    <citation type="submission" date="2025-08" db="UniProtKB">
        <authorList>
            <consortium name="Ensembl"/>
        </authorList>
    </citation>
    <scope>IDENTIFICATION</scope>
</reference>
<dbReference type="InterPro" id="IPR007110">
    <property type="entry name" value="Ig-like_dom"/>
</dbReference>
<dbReference type="InterPro" id="IPR050208">
    <property type="entry name" value="MHC_class-I_related"/>
</dbReference>
<dbReference type="Gene3D" id="3.30.500.10">
    <property type="entry name" value="MHC class I-like antigen recognition-like"/>
    <property type="match status" value="1"/>
</dbReference>
<dbReference type="Pfam" id="PF00129">
    <property type="entry name" value="MHC_I"/>
    <property type="match status" value="1"/>
</dbReference>
<keyword evidence="1" id="KW-0325">Glycoprotein</keyword>
<reference evidence="4" key="3">
    <citation type="submission" date="2025-09" db="UniProtKB">
        <authorList>
            <consortium name="Ensembl"/>
        </authorList>
    </citation>
    <scope>IDENTIFICATION</scope>
</reference>
<dbReference type="InterPro" id="IPR003597">
    <property type="entry name" value="Ig_C1-set"/>
</dbReference>
<comment type="similarity">
    <text evidence="2">Belongs to the MHC class I family.</text>
</comment>
<dbReference type="PROSITE" id="PS50835">
    <property type="entry name" value="IG_LIKE"/>
    <property type="match status" value="1"/>
</dbReference>
<protein>
    <submittedName>
        <fullName evidence="4">H-2 class I histocompatibility antigen, Q9 alpha chain-like</fullName>
    </submittedName>
</protein>
<accession>A0A3P9DFD7</accession>
<dbReference type="FunFam" id="3.30.500.10:FF:000001">
    <property type="entry name" value="H-2 class I histocompatibility antigen, alpha chain"/>
    <property type="match status" value="1"/>
</dbReference>
<dbReference type="InterPro" id="IPR011162">
    <property type="entry name" value="MHC_I/II-like_Ag-recog"/>
</dbReference>
<dbReference type="GO" id="GO:0009897">
    <property type="term" value="C:external side of plasma membrane"/>
    <property type="evidence" value="ECO:0007669"/>
    <property type="project" value="TreeGrafter"/>
</dbReference>
<dbReference type="InterPro" id="IPR036179">
    <property type="entry name" value="Ig-like_dom_sf"/>
</dbReference>
<proteinExistence type="inferred from homology"/>
<reference evidence="4 5" key="1">
    <citation type="journal article" date="2014" name="Nature">
        <title>The genomic substrate for adaptive radiation in African cichlid fish.</title>
        <authorList>
            <person name="Brawand D."/>
            <person name="Wagner C.E."/>
            <person name="Li Y.I."/>
            <person name="Malinsky M."/>
            <person name="Keller I."/>
            <person name="Fan S."/>
            <person name="Simakov O."/>
            <person name="Ng A.Y."/>
            <person name="Lim Z.W."/>
            <person name="Bezault E."/>
            <person name="Turner-Maier J."/>
            <person name="Johnson J."/>
            <person name="Alcazar R."/>
            <person name="Noh H.J."/>
            <person name="Russell P."/>
            <person name="Aken B."/>
            <person name="Alfoldi J."/>
            <person name="Amemiya C."/>
            <person name="Azzouzi N."/>
            <person name="Baroiller J.F."/>
            <person name="Barloy-Hubler F."/>
            <person name="Berlin A."/>
            <person name="Bloomquist R."/>
            <person name="Carleton K.L."/>
            <person name="Conte M.A."/>
            <person name="D'Cotta H."/>
            <person name="Eshel O."/>
            <person name="Gaffney L."/>
            <person name="Galibert F."/>
            <person name="Gante H.F."/>
            <person name="Gnerre S."/>
            <person name="Greuter L."/>
            <person name="Guyon R."/>
            <person name="Haddad N.S."/>
            <person name="Haerty W."/>
            <person name="Harris R.M."/>
            <person name="Hofmann H.A."/>
            <person name="Hourlier T."/>
            <person name="Hulata G."/>
            <person name="Jaffe D.B."/>
            <person name="Lara M."/>
            <person name="Lee A.P."/>
            <person name="MacCallum I."/>
            <person name="Mwaiko S."/>
            <person name="Nikaido M."/>
            <person name="Nishihara H."/>
            <person name="Ozouf-Costaz C."/>
            <person name="Penman D.J."/>
            <person name="Przybylski D."/>
            <person name="Rakotomanga M."/>
            <person name="Renn S.C.P."/>
            <person name="Ribeiro F.J."/>
            <person name="Ron M."/>
            <person name="Salzburger W."/>
            <person name="Sanchez-Pulido L."/>
            <person name="Santos M.E."/>
            <person name="Searle S."/>
            <person name="Sharpe T."/>
            <person name="Swofford R."/>
            <person name="Tan F.J."/>
            <person name="Williams L."/>
            <person name="Young S."/>
            <person name="Yin S."/>
            <person name="Okada N."/>
            <person name="Kocher T.D."/>
            <person name="Miska E.A."/>
            <person name="Lander E.S."/>
            <person name="Venkatesh B."/>
            <person name="Fernald R.D."/>
            <person name="Meyer A."/>
            <person name="Ponting C.P."/>
            <person name="Streelman J.T."/>
            <person name="Lindblad-Toh K."/>
            <person name="Seehausen O."/>
            <person name="Di Palma F."/>
        </authorList>
    </citation>
    <scope>NUCLEOTIDE SEQUENCE</scope>
</reference>
<keyword evidence="5" id="KW-1185">Reference proteome</keyword>
<evidence type="ECO:0000313" key="5">
    <source>
        <dbReference type="Proteomes" id="UP000265160"/>
    </source>
</evidence>
<organism evidence="4 5">
    <name type="scientific">Maylandia zebra</name>
    <name type="common">zebra mbuna</name>
    <dbReference type="NCBI Taxonomy" id="106582"/>
    <lineage>
        <taxon>Eukaryota</taxon>
        <taxon>Metazoa</taxon>
        <taxon>Chordata</taxon>
        <taxon>Craniata</taxon>
        <taxon>Vertebrata</taxon>
        <taxon>Euteleostomi</taxon>
        <taxon>Actinopterygii</taxon>
        <taxon>Neopterygii</taxon>
        <taxon>Teleostei</taxon>
        <taxon>Neoteleostei</taxon>
        <taxon>Acanthomorphata</taxon>
        <taxon>Ovalentaria</taxon>
        <taxon>Cichlomorphae</taxon>
        <taxon>Cichliformes</taxon>
        <taxon>Cichlidae</taxon>
        <taxon>African cichlids</taxon>
        <taxon>Pseudocrenilabrinae</taxon>
        <taxon>Haplochromini</taxon>
        <taxon>Maylandia</taxon>
        <taxon>Maylandia zebra complex</taxon>
    </lineage>
</organism>
<dbReference type="PANTHER" id="PTHR16675:SF237">
    <property type="entry name" value="MHC CLASS I ANTIGEN TRANSCRIPT VARIANT 1-RELATED"/>
    <property type="match status" value="1"/>
</dbReference>
<sequence length="340" mass="38713">MNSNGFIKTTVFKFCLAVTHSLQYFYTASTGIERFPRFVAVGVVDGEQIDYYDSVSEKNVLKQTWMEGVRDESRITDIRRGAQQSFQGNIGIAMERFNQTTGVHIFQWMYGCEVDDETKELNGYEQFGYDGEDFITLDTKSGSWAAPKQQAVITKHKWDSDTANTAYKLDYYTTICPDWLKKRHVLILSLLQKSSSLLVTCHATGFYPNKAELVWRKDGVEFHNGVHKGEILTNNDGTFQMSADLNISSVPAEDWRMYDCVFQLAGVNKDIVTKLDREVLKTNEDMSFISGSNTKKVSFSSHKYSTNYNFSNSFSDKIIKDVEPDLLNMHCGLCEDVTTN</sequence>
<dbReference type="GO" id="GO:0005615">
    <property type="term" value="C:extracellular space"/>
    <property type="evidence" value="ECO:0007669"/>
    <property type="project" value="TreeGrafter"/>
</dbReference>
<dbReference type="PANTHER" id="PTHR16675">
    <property type="entry name" value="MHC CLASS I-RELATED"/>
    <property type="match status" value="1"/>
</dbReference>
<dbReference type="SUPFAM" id="SSF54452">
    <property type="entry name" value="MHC antigen-recognition domain"/>
    <property type="match status" value="1"/>
</dbReference>
<dbReference type="Pfam" id="PF07654">
    <property type="entry name" value="C1-set"/>
    <property type="match status" value="1"/>
</dbReference>
<dbReference type="GO" id="GO:0006955">
    <property type="term" value="P:immune response"/>
    <property type="evidence" value="ECO:0007669"/>
    <property type="project" value="TreeGrafter"/>
</dbReference>
<dbReference type="InterPro" id="IPR011161">
    <property type="entry name" value="MHC_I-like_Ag-recog"/>
</dbReference>
<dbReference type="InterPro" id="IPR001039">
    <property type="entry name" value="MHC_I_a_a1/a2"/>
</dbReference>
<dbReference type="Proteomes" id="UP000265160">
    <property type="component" value="LG22"/>
</dbReference>
<dbReference type="AlphaFoldDB" id="A0A3P9DFD7"/>
<name>A0A3P9DFD7_9CICH</name>
<dbReference type="SUPFAM" id="SSF48726">
    <property type="entry name" value="Immunoglobulin"/>
    <property type="match status" value="1"/>
</dbReference>
<dbReference type="Gene3D" id="2.60.40.10">
    <property type="entry name" value="Immunoglobulins"/>
    <property type="match status" value="1"/>
</dbReference>
<evidence type="ECO:0000256" key="1">
    <source>
        <dbReference type="ARBA" id="ARBA00023180"/>
    </source>
</evidence>
<evidence type="ECO:0000256" key="2">
    <source>
        <dbReference type="RuleBase" id="RU004439"/>
    </source>
</evidence>
<dbReference type="InterPro" id="IPR037055">
    <property type="entry name" value="MHC_I-like_Ag-recog_sf"/>
</dbReference>
<dbReference type="InterPro" id="IPR013783">
    <property type="entry name" value="Ig-like_fold"/>
</dbReference>
<evidence type="ECO:0000259" key="3">
    <source>
        <dbReference type="PROSITE" id="PS50835"/>
    </source>
</evidence>
<dbReference type="SMART" id="SM00407">
    <property type="entry name" value="IGc1"/>
    <property type="match status" value="1"/>
</dbReference>
<dbReference type="GeneTree" id="ENSGT01120000271828"/>
<evidence type="ECO:0000313" key="4">
    <source>
        <dbReference type="Ensembl" id="ENSMZEP00005033410.1"/>
    </source>
</evidence>
<dbReference type="PRINTS" id="PR01638">
    <property type="entry name" value="MHCCLASSI"/>
</dbReference>
<dbReference type="Ensembl" id="ENSMZET00005034540.1">
    <property type="protein sequence ID" value="ENSMZEP00005033410.1"/>
    <property type="gene ID" value="ENSMZEG00005023962.1"/>
</dbReference>